<evidence type="ECO:0000313" key="6">
    <source>
        <dbReference type="Proteomes" id="UP000584642"/>
    </source>
</evidence>
<evidence type="ECO:0000259" key="4">
    <source>
        <dbReference type="PROSITE" id="PS50111"/>
    </source>
</evidence>
<dbReference type="RefSeq" id="WP_180281659.1">
    <property type="nucleotide sequence ID" value="NZ_JABFDB010000004.1"/>
</dbReference>
<dbReference type="InterPro" id="IPR009050">
    <property type="entry name" value="Globin-like_sf"/>
</dbReference>
<evidence type="ECO:0000256" key="2">
    <source>
        <dbReference type="ARBA" id="ARBA00029447"/>
    </source>
</evidence>
<evidence type="ECO:0000256" key="3">
    <source>
        <dbReference type="PROSITE-ProRule" id="PRU00284"/>
    </source>
</evidence>
<dbReference type="InterPro" id="IPR009875">
    <property type="entry name" value="PilZ_domain"/>
</dbReference>
<dbReference type="Pfam" id="PF11563">
    <property type="entry name" value="Protoglobin"/>
    <property type="match status" value="1"/>
</dbReference>
<accession>A0ABX2T6H9</accession>
<keyword evidence="1 3" id="KW-0807">Transducer</keyword>
<protein>
    <submittedName>
        <fullName evidence="5">Methyl-accepting chemotaxis protein</fullName>
    </submittedName>
</protein>
<dbReference type="SUPFAM" id="SSF58104">
    <property type="entry name" value="Methyl-accepting chemotaxis protein (MCP) signaling domain"/>
    <property type="match status" value="1"/>
</dbReference>
<keyword evidence="6" id="KW-1185">Reference proteome</keyword>
<dbReference type="Proteomes" id="UP000584642">
    <property type="component" value="Unassembled WGS sequence"/>
</dbReference>
<dbReference type="PANTHER" id="PTHR32089:SF112">
    <property type="entry name" value="LYSOZYME-LIKE PROTEIN-RELATED"/>
    <property type="match status" value="1"/>
</dbReference>
<organism evidence="5 6">
    <name type="scientific">Azospirillum oleiclasticum</name>
    <dbReference type="NCBI Taxonomy" id="2735135"/>
    <lineage>
        <taxon>Bacteria</taxon>
        <taxon>Pseudomonadati</taxon>
        <taxon>Pseudomonadota</taxon>
        <taxon>Alphaproteobacteria</taxon>
        <taxon>Rhodospirillales</taxon>
        <taxon>Azospirillaceae</taxon>
        <taxon>Azospirillum</taxon>
    </lineage>
</organism>
<proteinExistence type="inferred from homology"/>
<name>A0ABX2T6H9_9PROT</name>
<dbReference type="InterPro" id="IPR044398">
    <property type="entry name" value="Globin-sensor_dom"/>
</dbReference>
<dbReference type="SUPFAM" id="SSF46458">
    <property type="entry name" value="Globin-like"/>
    <property type="match status" value="1"/>
</dbReference>
<dbReference type="Gene3D" id="1.20.120.30">
    <property type="entry name" value="Aspartate receptor, ligand-binding domain"/>
    <property type="match status" value="1"/>
</dbReference>
<dbReference type="EMBL" id="JABFDB010000004">
    <property type="protein sequence ID" value="NYZ19901.1"/>
    <property type="molecule type" value="Genomic_DNA"/>
</dbReference>
<evidence type="ECO:0000256" key="1">
    <source>
        <dbReference type="ARBA" id="ARBA00023224"/>
    </source>
</evidence>
<gene>
    <name evidence="5" type="ORF">HND93_09265</name>
</gene>
<dbReference type="Pfam" id="PF00015">
    <property type="entry name" value="MCPsignal"/>
    <property type="match status" value="1"/>
</dbReference>
<comment type="caution">
    <text evidence="5">The sequence shown here is derived from an EMBL/GenBank/DDBJ whole genome shotgun (WGS) entry which is preliminary data.</text>
</comment>
<dbReference type="Pfam" id="PF07238">
    <property type="entry name" value="PilZ"/>
    <property type="match status" value="1"/>
</dbReference>
<dbReference type="CDD" id="cd01068">
    <property type="entry name" value="globin_sensor"/>
    <property type="match status" value="1"/>
</dbReference>
<evidence type="ECO:0000313" key="5">
    <source>
        <dbReference type="EMBL" id="NYZ19901.1"/>
    </source>
</evidence>
<dbReference type="PROSITE" id="PS50111">
    <property type="entry name" value="CHEMOTAXIS_TRANSDUC_2"/>
    <property type="match status" value="1"/>
</dbReference>
<dbReference type="Gene3D" id="1.10.490.10">
    <property type="entry name" value="Globins"/>
    <property type="match status" value="1"/>
</dbReference>
<dbReference type="Pfam" id="PF13682">
    <property type="entry name" value="CZB"/>
    <property type="match status" value="1"/>
</dbReference>
<dbReference type="PANTHER" id="PTHR32089">
    <property type="entry name" value="METHYL-ACCEPTING CHEMOTAXIS PROTEIN MCPB"/>
    <property type="match status" value="1"/>
</dbReference>
<dbReference type="InterPro" id="IPR012292">
    <property type="entry name" value="Globin/Proto"/>
</dbReference>
<comment type="similarity">
    <text evidence="2">Belongs to the methyl-accepting chemotaxis (MCP) protein family.</text>
</comment>
<sequence>MAAQLTDSDRLRAFMGMDTSTADTLLAVKPVIMAALPAILDRFYERVMTEPDVAAKFTAPDMLRRAKEAQSRHWAVLFEGRFDDAFRESARRIGQTHFRIGLSQHWYVSGYAFILGELLAVLTQRRTGILNTAGSRRTLAEATAAVSRAVLLDLEYALTTYWESTTEAQEREINKMISRIDHQVIDTVESVSSLTTDLVNSADTMAGVNASVSQDTDAASGAANEALTSAQTVAAAAEELHASIAEISGQVGRSAMAAREAVGRMDETRAVVDRLGTAAEEIGRVVEIIGSIAAQTNLLALNATIEAARAGEAGKGFAVVAGEVKNLANQSARSAEDITARIGTIQQVTRDTVGMIDEVSRAIGSMEEIAAGISAAVEEQTAATSEIARNVGVTAGRAEDVNRLMGSVSASVRRADTAAHAVGESAMRMDESMASMRKLLIKAVRTSSEMADRRQDRRRAAMIDAEVQAGGRTRKVVLYDLSEKGAMAFCEEDCTVGTRVVLAIPGEDIRVEAEVVACTGGFHHLHVVGGTVPTAKVDRLSKASIDRLIETTKNDHRAYVARIAEAVAGRIRLLPADLTTHHTCRLGRWYDNITDEVMMELPAFRGLLEPHRHVHGKGREVVEAVCDGRPADAQARMVELEELSRRVIAQLDRLGVEFTQRAAA</sequence>
<dbReference type="InterPro" id="IPR004089">
    <property type="entry name" value="MCPsignal_dom"/>
</dbReference>
<dbReference type="SUPFAM" id="SSF141371">
    <property type="entry name" value="PilZ domain-like"/>
    <property type="match status" value="1"/>
</dbReference>
<dbReference type="PRINTS" id="PR00260">
    <property type="entry name" value="CHEMTRNSDUCR"/>
</dbReference>
<dbReference type="SMART" id="SM00283">
    <property type="entry name" value="MA"/>
    <property type="match status" value="1"/>
</dbReference>
<dbReference type="InterPro" id="IPR039379">
    <property type="entry name" value="Protoglobin_sensor_dom"/>
</dbReference>
<dbReference type="Gene3D" id="1.10.287.950">
    <property type="entry name" value="Methyl-accepting chemotaxis protein"/>
    <property type="match status" value="1"/>
</dbReference>
<dbReference type="InterPro" id="IPR025991">
    <property type="entry name" value="Chemoreceptor_zinc-bind_dom"/>
</dbReference>
<reference evidence="5 6" key="1">
    <citation type="submission" date="2020-05" db="EMBL/GenBank/DDBJ databases">
        <title>Azospirillum oleiclasticum sp. nov, a nitrogen-fixing and heavy crude oil-emulsifying bacterium isolated from the crude oil of Yumen Oilfield.</title>
        <authorList>
            <person name="Wu D."/>
            <person name="Cai M."/>
            <person name="Zhang X."/>
        </authorList>
    </citation>
    <scope>NUCLEOTIDE SEQUENCE [LARGE SCALE GENOMIC DNA]</scope>
    <source>
        <strain evidence="5 6">ROY-1-1-2</strain>
    </source>
</reference>
<feature type="domain" description="Methyl-accepting transducer" evidence="4">
    <location>
        <begin position="169"/>
        <end position="423"/>
    </location>
</feature>
<dbReference type="InterPro" id="IPR004090">
    <property type="entry name" value="Chemotax_Me-accpt_rcpt"/>
</dbReference>